<protein>
    <submittedName>
        <fullName evidence="3">Glycosyl transferase family 2</fullName>
    </submittedName>
</protein>
<comment type="similarity">
    <text evidence="1">Belongs to the glycosyltransferase 2 family. WaaE/KdtX subfamily.</text>
</comment>
<gene>
    <name evidence="3" type="ORF">DI53_1932</name>
</gene>
<dbReference type="EMBL" id="JJMU01000028">
    <property type="protein sequence ID" value="KGE14318.1"/>
    <property type="molecule type" value="Genomic_DNA"/>
</dbReference>
<sequence>MKNVNIATIILTYNEEKHIQRCVQNARRFSKQVFLVDSFSTDRTKEIAESLGAIVYQNKWENNHAKQFNWGLENLPIATEWVFRLDADEYLSDALIDEIHTKFPTVSPEVCGIVMERKMIFLGRKINRGNVQWNMLRLFRYGKGFCENRWMDEHIVLTEGQSVQWEHCFYDDNLNPLGWWITKHNNYSIKEAVELLNFEFDLVRHEKSFGMLSKDADEKRAKKEKYAKMPLFWRSFIYFIFRYIFKLGFLEGKEGFLWHFLQGWWYRTLVDAKVYEIKKQCGNDSTKIKQFIKDNYQIDLS</sequence>
<accession>A0A0B8T4A1</accession>
<evidence type="ECO:0000256" key="1">
    <source>
        <dbReference type="ARBA" id="ARBA00038494"/>
    </source>
</evidence>
<dbReference type="PATRIC" id="fig|1229276.3.peg.1987"/>
<dbReference type="InterPro" id="IPR001173">
    <property type="entry name" value="Glyco_trans_2-like"/>
</dbReference>
<reference evidence="4" key="1">
    <citation type="submission" date="2014-04" db="EMBL/GenBank/DDBJ databases">
        <title>Whole-Genome optical mapping and complete genome sequence of Sphingobacterium deserti sp. nov., a new spaces isolated from desert in the west of China.</title>
        <authorList>
            <person name="Teng C."/>
            <person name="Zhou Z."/>
            <person name="Li X."/>
            <person name="Chen M."/>
            <person name="Lin M."/>
            <person name="Wang L."/>
            <person name="Su S."/>
            <person name="Zhang C."/>
            <person name="Zhang W."/>
        </authorList>
    </citation>
    <scope>NUCLEOTIDE SEQUENCE [LARGE SCALE GENOMIC DNA]</scope>
    <source>
        <strain evidence="4">ACCC05744</strain>
    </source>
</reference>
<dbReference type="GO" id="GO:0016740">
    <property type="term" value="F:transferase activity"/>
    <property type="evidence" value="ECO:0007669"/>
    <property type="project" value="UniProtKB-KW"/>
</dbReference>
<comment type="caution">
    <text evidence="3">The sequence shown here is derived from an EMBL/GenBank/DDBJ whole genome shotgun (WGS) entry which is preliminary data.</text>
</comment>
<evidence type="ECO:0000313" key="4">
    <source>
        <dbReference type="Proteomes" id="UP000031802"/>
    </source>
</evidence>
<dbReference type="RefSeq" id="WP_037498139.1">
    <property type="nucleotide sequence ID" value="NZ_JJMU01000028.1"/>
</dbReference>
<dbReference type="PANTHER" id="PTHR43630:SF2">
    <property type="entry name" value="GLYCOSYLTRANSFERASE"/>
    <property type="match status" value="1"/>
</dbReference>
<dbReference type="AlphaFoldDB" id="A0A0B8T4A1"/>
<dbReference type="InterPro" id="IPR029044">
    <property type="entry name" value="Nucleotide-diphossugar_trans"/>
</dbReference>
<keyword evidence="4" id="KW-1185">Reference proteome</keyword>
<organism evidence="3 4">
    <name type="scientific">Sphingobacterium deserti</name>
    <dbReference type="NCBI Taxonomy" id="1229276"/>
    <lineage>
        <taxon>Bacteria</taxon>
        <taxon>Pseudomonadati</taxon>
        <taxon>Bacteroidota</taxon>
        <taxon>Sphingobacteriia</taxon>
        <taxon>Sphingobacteriales</taxon>
        <taxon>Sphingobacteriaceae</taxon>
        <taxon>Sphingobacterium</taxon>
    </lineage>
</organism>
<dbReference type="STRING" id="1229276.DI53_1932"/>
<dbReference type="Gene3D" id="3.90.550.10">
    <property type="entry name" value="Spore Coat Polysaccharide Biosynthesis Protein SpsA, Chain A"/>
    <property type="match status" value="1"/>
</dbReference>
<evidence type="ECO:0000259" key="2">
    <source>
        <dbReference type="Pfam" id="PF00535"/>
    </source>
</evidence>
<dbReference type="eggNOG" id="COG0463">
    <property type="taxonomic scope" value="Bacteria"/>
</dbReference>
<name>A0A0B8T4A1_9SPHI</name>
<reference evidence="3 4" key="2">
    <citation type="journal article" date="2015" name="PLoS ONE">
        <title>Whole-Genome Optical Mapping and Finished Genome Sequence of Sphingobacterium deserti sp. nov., a New Species Isolated from the Western Desert of China.</title>
        <authorList>
            <person name="Teng C."/>
            <person name="Zhou Z."/>
            <person name="Molnar I."/>
            <person name="Li X."/>
            <person name="Tang R."/>
            <person name="Chen M."/>
            <person name="Wang L."/>
            <person name="Su S."/>
            <person name="Zhang W."/>
            <person name="Lin M."/>
        </authorList>
    </citation>
    <scope>NUCLEOTIDE SEQUENCE [LARGE SCALE GENOMIC DNA]</scope>
    <source>
        <strain evidence="4">ACCC05744</strain>
    </source>
</reference>
<dbReference type="CDD" id="cd02511">
    <property type="entry name" value="Beta4Glucosyltransferase"/>
    <property type="match status" value="1"/>
</dbReference>
<evidence type="ECO:0000313" key="3">
    <source>
        <dbReference type="EMBL" id="KGE14318.1"/>
    </source>
</evidence>
<dbReference type="PANTHER" id="PTHR43630">
    <property type="entry name" value="POLY-BETA-1,6-N-ACETYL-D-GLUCOSAMINE SYNTHASE"/>
    <property type="match status" value="1"/>
</dbReference>
<dbReference type="Pfam" id="PF00535">
    <property type="entry name" value="Glycos_transf_2"/>
    <property type="match status" value="1"/>
</dbReference>
<dbReference type="OrthoDB" id="9815923at2"/>
<dbReference type="SUPFAM" id="SSF53448">
    <property type="entry name" value="Nucleotide-diphospho-sugar transferases"/>
    <property type="match status" value="1"/>
</dbReference>
<feature type="domain" description="Glycosyltransferase 2-like" evidence="2">
    <location>
        <begin position="9"/>
        <end position="99"/>
    </location>
</feature>
<keyword evidence="3" id="KW-0808">Transferase</keyword>
<dbReference type="Proteomes" id="UP000031802">
    <property type="component" value="Unassembled WGS sequence"/>
</dbReference>
<proteinExistence type="inferred from homology"/>